<dbReference type="PROSITE" id="PS51821">
    <property type="entry name" value="VELVET"/>
    <property type="match status" value="1"/>
</dbReference>
<dbReference type="Gene3D" id="2.60.40.3960">
    <property type="entry name" value="Velvet domain"/>
    <property type="match status" value="1"/>
</dbReference>
<dbReference type="Pfam" id="PF06428">
    <property type="entry name" value="Sec2p"/>
    <property type="match status" value="1"/>
</dbReference>
<dbReference type="AlphaFoldDB" id="A0A9P6Z214"/>
<sequence length="812" mass="93362">MSNTAIDDLPSQQPINSNKSVTTKEIANIYSHLQIMMESAPKSPKRLSDDHPTLPVTPTHSSPITPKRPKQPDCPCHHILVSKDSEHCALCDDVIPILSELQQSKEQKQQDLNRCQEVLSNEKKRSEALEKEISRITTDCETSQKELEEKSEQYASLEKDLKVLQEKYEVEKKEAEKAKQAKRDVENELEELSQKLFEEANDMVANEKREKHQIQVQLKHLQEELKHCREQMDAEEMQLKELKMKMARLNEKRQSHLFEDDENMSTCTSIEEEEQKEYVDKKACRDLSGLLLHRDGHMDDKEEREDIEPWVLQEFEDLVELGETVPIRKLHSIAYMKHSLAEDIEPCLRFGPSSRLVPRKLYEAMMLNTCFIEEAPYGYAQDQAKRPWDVPLRISAGKSMIWERLSSSTTTPSLPFSGCQACGRDAVELPYRFRISMLDDWACIDRHCRDRLVSACEFYVFIRNVRQGYYNGRSIPDLYQESIRLKLQMFYARVGTLSQTLHNMGSKGDNIGHASGPNMIIPPPTTSEESISYDSDSRNNSTYSLSESIQSQKDTRETHSGNSIHPGNSEKKMNRVIPDIKYKLHVVQNPIRARCCGFGEKDKRPIDPPPILKLTAENENGDPIRLNVKDVVLFLVHCQLYNENGEYDRASVHTPWSTTNNHYHQQRSFSDKPDHVRNLIGSVVSNAYHLYDENNIPGIYFVFQDLSIRLEARDQNLNTKVQIEIYSKPFTVYSAKKFPGMTESTTLSRCFAKQGLKIPIRMAIPKSAFNDSETITSENNNMITHKENNTVSHKLSIKNFLLSTSDNEEGSE</sequence>
<evidence type="ECO:0000313" key="10">
    <source>
        <dbReference type="Proteomes" id="UP000740926"/>
    </source>
</evidence>
<dbReference type="Pfam" id="PF11754">
    <property type="entry name" value="Velvet"/>
    <property type="match status" value="1"/>
</dbReference>
<dbReference type="GO" id="GO:0030435">
    <property type="term" value="P:sporulation resulting in formation of a cellular spore"/>
    <property type="evidence" value="ECO:0007669"/>
    <property type="project" value="UniProtKB-KW"/>
</dbReference>
<feature type="region of interest" description="Disordered" evidence="7">
    <location>
        <begin position="1"/>
        <end position="21"/>
    </location>
</feature>
<keyword evidence="6" id="KW-0175">Coiled coil</keyword>
<feature type="coiled-coil region" evidence="6">
    <location>
        <begin position="98"/>
        <end position="259"/>
    </location>
</feature>
<dbReference type="PANTHER" id="PTHR33572:SF17">
    <property type="entry name" value="SEXUAL DEVELOPMENT REGULATOR VELC"/>
    <property type="match status" value="1"/>
</dbReference>
<proteinExistence type="predicted"/>
<evidence type="ECO:0000256" key="4">
    <source>
        <dbReference type="ARBA" id="ARBA00023163"/>
    </source>
</evidence>
<evidence type="ECO:0000256" key="3">
    <source>
        <dbReference type="ARBA" id="ARBA00023015"/>
    </source>
</evidence>
<keyword evidence="5" id="KW-0539">Nucleus</keyword>
<dbReference type="SUPFAM" id="SSF144284">
    <property type="entry name" value="Sec2 N-terminal region"/>
    <property type="match status" value="1"/>
</dbReference>
<keyword evidence="4" id="KW-0804">Transcription</keyword>
<accession>A0A9P6Z214</accession>
<feature type="region of interest" description="Disordered" evidence="7">
    <location>
        <begin position="38"/>
        <end position="72"/>
    </location>
</feature>
<protein>
    <recommendedName>
        <fullName evidence="8">Velvet domain-containing protein</fullName>
    </recommendedName>
</protein>
<keyword evidence="3" id="KW-0805">Transcription regulation</keyword>
<dbReference type="Proteomes" id="UP000740926">
    <property type="component" value="Unassembled WGS sequence"/>
</dbReference>
<evidence type="ECO:0000256" key="7">
    <source>
        <dbReference type="SAM" id="MobiDB-lite"/>
    </source>
</evidence>
<evidence type="ECO:0000256" key="2">
    <source>
        <dbReference type="ARBA" id="ARBA00022969"/>
    </source>
</evidence>
<gene>
    <name evidence="9" type="ORF">G6F50_006680</name>
</gene>
<feature type="domain" description="Velvet" evidence="8">
    <location>
        <begin position="577"/>
        <end position="761"/>
    </location>
</feature>
<dbReference type="CDD" id="cd21044">
    <property type="entry name" value="Rab11BD_RAB3IP_like"/>
    <property type="match status" value="1"/>
</dbReference>
<comment type="subcellular location">
    <subcellularLocation>
        <location evidence="1">Nucleus</location>
    </subcellularLocation>
</comment>
<evidence type="ECO:0000256" key="1">
    <source>
        <dbReference type="ARBA" id="ARBA00004123"/>
    </source>
</evidence>
<dbReference type="Pfam" id="PF25555">
    <property type="entry name" value="RAB3A-like_C"/>
    <property type="match status" value="1"/>
</dbReference>
<dbReference type="GO" id="GO:0005634">
    <property type="term" value="C:nucleus"/>
    <property type="evidence" value="ECO:0007669"/>
    <property type="project" value="UniProtKB-SubCell"/>
</dbReference>
<feature type="compositionally biased region" description="Polar residues" evidence="7">
    <location>
        <begin position="526"/>
        <end position="552"/>
    </location>
</feature>
<dbReference type="InterPro" id="IPR037525">
    <property type="entry name" value="Velvet_dom"/>
</dbReference>
<keyword evidence="2" id="KW-0749">Sporulation</keyword>
<keyword evidence="10" id="KW-1185">Reference proteome</keyword>
<evidence type="ECO:0000256" key="6">
    <source>
        <dbReference type="SAM" id="Coils"/>
    </source>
</evidence>
<name>A0A9P6Z214_9FUNG</name>
<organism evidence="9 10">
    <name type="scientific">Rhizopus delemar</name>
    <dbReference type="NCBI Taxonomy" id="936053"/>
    <lineage>
        <taxon>Eukaryota</taxon>
        <taxon>Fungi</taxon>
        <taxon>Fungi incertae sedis</taxon>
        <taxon>Mucoromycota</taxon>
        <taxon>Mucoromycotina</taxon>
        <taxon>Mucoromycetes</taxon>
        <taxon>Mucorales</taxon>
        <taxon>Mucorineae</taxon>
        <taxon>Rhizopodaceae</taxon>
        <taxon>Rhizopus</taxon>
    </lineage>
</organism>
<dbReference type="EMBL" id="JAANIU010000996">
    <property type="protein sequence ID" value="KAG1569103.1"/>
    <property type="molecule type" value="Genomic_DNA"/>
</dbReference>
<dbReference type="InterPro" id="IPR009449">
    <property type="entry name" value="Sec2_N"/>
</dbReference>
<evidence type="ECO:0000256" key="5">
    <source>
        <dbReference type="ARBA" id="ARBA00023242"/>
    </source>
</evidence>
<dbReference type="InterPro" id="IPR038491">
    <property type="entry name" value="Velvet_dom_sf"/>
</dbReference>
<dbReference type="PANTHER" id="PTHR33572">
    <property type="entry name" value="SPORE DEVELOPMENT REGULATOR VOSA"/>
    <property type="match status" value="1"/>
</dbReference>
<dbReference type="Gene3D" id="6.10.140.910">
    <property type="match status" value="1"/>
</dbReference>
<comment type="caution">
    <text evidence="9">The sequence shown here is derived from an EMBL/GenBank/DDBJ whole genome shotgun (WGS) entry which is preliminary data.</text>
</comment>
<evidence type="ECO:0000313" key="9">
    <source>
        <dbReference type="EMBL" id="KAG1569103.1"/>
    </source>
</evidence>
<reference evidence="9 10" key="1">
    <citation type="journal article" date="2020" name="Microb. Genom.">
        <title>Genetic diversity of clinical and environmental Mucorales isolates obtained from an investigation of mucormycosis cases among solid organ transplant recipients.</title>
        <authorList>
            <person name="Nguyen M.H."/>
            <person name="Kaul D."/>
            <person name="Muto C."/>
            <person name="Cheng S.J."/>
            <person name="Richter R.A."/>
            <person name="Bruno V.M."/>
            <person name="Liu G."/>
            <person name="Beyhan S."/>
            <person name="Sundermann A.J."/>
            <person name="Mounaud S."/>
            <person name="Pasculle A.W."/>
            <person name="Nierman W.C."/>
            <person name="Driscoll E."/>
            <person name="Cumbie R."/>
            <person name="Clancy C.J."/>
            <person name="Dupont C.L."/>
        </authorList>
    </citation>
    <scope>NUCLEOTIDE SEQUENCE [LARGE SCALE GENOMIC DNA]</scope>
    <source>
        <strain evidence="9 10">GL24</strain>
    </source>
</reference>
<dbReference type="InterPro" id="IPR021740">
    <property type="entry name" value="Velvet"/>
</dbReference>
<feature type="region of interest" description="Disordered" evidence="7">
    <location>
        <begin position="508"/>
        <end position="573"/>
    </location>
</feature>
<evidence type="ECO:0000259" key="8">
    <source>
        <dbReference type="PROSITE" id="PS51821"/>
    </source>
</evidence>